<name>A0A6J4VHS1_9BACT</name>
<protein>
    <recommendedName>
        <fullName evidence="2">Glycerophosphoryl diester phosphodiesterase</fullName>
    </recommendedName>
</protein>
<dbReference type="Gene3D" id="3.20.20.190">
    <property type="entry name" value="Phosphatidylinositol (PI) phosphodiesterase"/>
    <property type="match status" value="1"/>
</dbReference>
<proteinExistence type="predicted"/>
<dbReference type="SUPFAM" id="SSF51695">
    <property type="entry name" value="PLC-like phosphodiesterases"/>
    <property type="match status" value="1"/>
</dbReference>
<gene>
    <name evidence="1" type="ORF">AVDCRST_MAG18-2570</name>
</gene>
<reference evidence="1" key="1">
    <citation type="submission" date="2020-02" db="EMBL/GenBank/DDBJ databases">
        <authorList>
            <person name="Meier V. D."/>
        </authorList>
    </citation>
    <scope>NUCLEOTIDE SEQUENCE</scope>
    <source>
        <strain evidence="1">AVDCRST_MAG18</strain>
    </source>
</reference>
<dbReference type="AlphaFoldDB" id="A0A6J4VHS1"/>
<organism evidence="1">
    <name type="scientific">uncultured Thermomicrobiales bacterium</name>
    <dbReference type="NCBI Taxonomy" id="1645740"/>
    <lineage>
        <taxon>Bacteria</taxon>
        <taxon>Pseudomonadati</taxon>
        <taxon>Thermomicrobiota</taxon>
        <taxon>Thermomicrobia</taxon>
        <taxon>Thermomicrobiales</taxon>
        <taxon>environmental samples</taxon>
    </lineage>
</organism>
<dbReference type="GO" id="GO:0008081">
    <property type="term" value="F:phosphoric diester hydrolase activity"/>
    <property type="evidence" value="ECO:0007669"/>
    <property type="project" value="InterPro"/>
</dbReference>
<accession>A0A6J4VHS1</accession>
<evidence type="ECO:0000313" key="1">
    <source>
        <dbReference type="EMBL" id="CAA9576189.1"/>
    </source>
</evidence>
<dbReference type="EMBL" id="CADCWN010000198">
    <property type="protein sequence ID" value="CAA9576189.1"/>
    <property type="molecule type" value="Genomic_DNA"/>
</dbReference>
<dbReference type="GO" id="GO:0006629">
    <property type="term" value="P:lipid metabolic process"/>
    <property type="evidence" value="ECO:0007669"/>
    <property type="project" value="InterPro"/>
</dbReference>
<sequence length="186" mass="20043">MLDRPARIADCTLAELRELVVGHDERGVPQTIATPAELLQLVAGRATILFDLKIPPDEAAGLLTLLRAMDAESGAIIGVRSVAALGAIKEAAPQLVTLAFGRTLEEVRALVDVGADIARLWSPWVDDAALPWARHLDRPVWVMCGSPTRGGVGETTVETLLDYRRRSIDAVILNDPRLALTANAQR</sequence>
<dbReference type="InterPro" id="IPR017946">
    <property type="entry name" value="PLC-like_Pdiesterase_TIM-brl"/>
</dbReference>
<evidence type="ECO:0008006" key="2">
    <source>
        <dbReference type="Google" id="ProtNLM"/>
    </source>
</evidence>